<feature type="transmembrane region" description="Helical" evidence="1">
    <location>
        <begin position="6"/>
        <end position="29"/>
    </location>
</feature>
<protein>
    <submittedName>
        <fullName evidence="2">Branched-chain amino acid ABC transporter</fullName>
    </submittedName>
</protein>
<keyword evidence="1" id="KW-0472">Membrane</keyword>
<dbReference type="EMBL" id="CP018176">
    <property type="protein sequence ID" value="AUJ30369.1"/>
    <property type="molecule type" value="Genomic_DNA"/>
</dbReference>
<evidence type="ECO:0000313" key="2">
    <source>
        <dbReference type="EMBL" id="AUJ30369.1"/>
    </source>
</evidence>
<gene>
    <name evidence="2" type="ORF">BSQ49_09360</name>
</gene>
<dbReference type="InterPro" id="IPR008407">
    <property type="entry name" value="Brnchd-chn_aa_trnsp_AzlD"/>
</dbReference>
<dbReference type="Proteomes" id="UP000314960">
    <property type="component" value="Chromosome"/>
</dbReference>
<dbReference type="RefSeq" id="WP_141054445.1">
    <property type="nucleotide sequence ID" value="NZ_CP018176.1"/>
</dbReference>
<feature type="transmembrane region" description="Helical" evidence="1">
    <location>
        <begin position="80"/>
        <end position="104"/>
    </location>
</feature>
<sequence>MYSFDYVLKIIICSGFVVWLSKIFPLVILKKYRLNEKIINFLSFVPITIMSALWFESLFVQHLGHLPSLNFENLVASVPTVLSAILTKSLLVVVVVGVISLALIRFFGV</sequence>
<name>A0A3Q8CTB0_9LACO</name>
<feature type="transmembrane region" description="Helical" evidence="1">
    <location>
        <begin position="41"/>
        <end position="60"/>
    </location>
</feature>
<dbReference type="AlphaFoldDB" id="A0A3Q8CTB0"/>
<dbReference type="Pfam" id="PF05437">
    <property type="entry name" value="AzlD"/>
    <property type="match status" value="1"/>
</dbReference>
<accession>A0A3Q8CTB0</accession>
<keyword evidence="1" id="KW-0812">Transmembrane</keyword>
<reference evidence="2 3" key="1">
    <citation type="submission" date="2016-11" db="EMBL/GenBank/DDBJ databases">
        <title>Interaction between Lactobacillus species and yeast in water kefir.</title>
        <authorList>
            <person name="Behr J."/>
            <person name="Xu D."/>
            <person name="Vogel R.F."/>
        </authorList>
    </citation>
    <scope>NUCLEOTIDE SEQUENCE [LARGE SCALE GENOMIC DNA]</scope>
    <source>
        <strain evidence="2 3">TMW 1.1822</strain>
    </source>
</reference>
<proteinExistence type="predicted"/>
<dbReference type="KEGG" id="lhw:BSQ49_09360"/>
<organism evidence="2 3">
    <name type="scientific">Liquorilactobacillus hordei</name>
    <dbReference type="NCBI Taxonomy" id="468911"/>
    <lineage>
        <taxon>Bacteria</taxon>
        <taxon>Bacillati</taxon>
        <taxon>Bacillota</taxon>
        <taxon>Bacilli</taxon>
        <taxon>Lactobacillales</taxon>
        <taxon>Lactobacillaceae</taxon>
        <taxon>Liquorilactobacillus</taxon>
    </lineage>
</organism>
<evidence type="ECO:0000313" key="3">
    <source>
        <dbReference type="Proteomes" id="UP000314960"/>
    </source>
</evidence>
<evidence type="ECO:0000256" key="1">
    <source>
        <dbReference type="SAM" id="Phobius"/>
    </source>
</evidence>
<keyword evidence="1" id="KW-1133">Transmembrane helix</keyword>